<evidence type="ECO:0000256" key="2">
    <source>
        <dbReference type="ARBA" id="ARBA00023002"/>
    </source>
</evidence>
<proteinExistence type="inferred from homology"/>
<dbReference type="PROSITE" id="PS00061">
    <property type="entry name" value="ADH_SHORT"/>
    <property type="match status" value="1"/>
</dbReference>
<dbReference type="Pfam" id="PF13561">
    <property type="entry name" value="adh_short_C2"/>
    <property type="match status" value="1"/>
</dbReference>
<dbReference type="InterPro" id="IPR020904">
    <property type="entry name" value="Sc_DH/Rdtase_CS"/>
</dbReference>
<gene>
    <name evidence="3" type="ORF">IU470_27145</name>
</gene>
<keyword evidence="4" id="KW-1185">Reference proteome</keyword>
<organism evidence="3 4">
    <name type="scientific">Nocardia abscessus</name>
    <dbReference type="NCBI Taxonomy" id="120957"/>
    <lineage>
        <taxon>Bacteria</taxon>
        <taxon>Bacillati</taxon>
        <taxon>Actinomycetota</taxon>
        <taxon>Actinomycetes</taxon>
        <taxon>Mycobacteriales</taxon>
        <taxon>Nocardiaceae</taxon>
        <taxon>Nocardia</taxon>
    </lineage>
</organism>
<dbReference type="SUPFAM" id="SSF51735">
    <property type="entry name" value="NAD(P)-binding Rossmann-fold domains"/>
    <property type="match status" value="1"/>
</dbReference>
<reference evidence="3 4" key="1">
    <citation type="submission" date="2020-10" db="EMBL/GenBank/DDBJ databases">
        <title>Identification of Nocardia species via Next-generation sequencing and recognition of intraspecies genetic diversity.</title>
        <authorList>
            <person name="Li P."/>
            <person name="Li P."/>
            <person name="Lu B."/>
        </authorList>
    </citation>
    <scope>NUCLEOTIDE SEQUENCE [LARGE SCALE GENOMIC DNA]</scope>
    <source>
        <strain evidence="3 4">N-11</strain>
    </source>
</reference>
<comment type="similarity">
    <text evidence="1">Belongs to the short-chain dehydrogenases/reductases (SDR) family.</text>
</comment>
<dbReference type="EMBL" id="JADLRE010000025">
    <property type="protein sequence ID" value="MBF6228764.1"/>
    <property type="molecule type" value="Genomic_DNA"/>
</dbReference>
<evidence type="ECO:0000256" key="1">
    <source>
        <dbReference type="ARBA" id="ARBA00006484"/>
    </source>
</evidence>
<keyword evidence="2" id="KW-0560">Oxidoreductase</keyword>
<comment type="caution">
    <text evidence="3">The sequence shown here is derived from an EMBL/GenBank/DDBJ whole genome shotgun (WGS) entry which is preliminary data.</text>
</comment>
<dbReference type="PANTHER" id="PTHR42760:SF133">
    <property type="entry name" value="3-OXOACYL-[ACYL-CARRIER-PROTEIN] REDUCTASE"/>
    <property type="match status" value="1"/>
</dbReference>
<dbReference type="PRINTS" id="PR00080">
    <property type="entry name" value="SDRFAMILY"/>
</dbReference>
<accession>A0ABS0CJM5</accession>
<dbReference type="InterPro" id="IPR002347">
    <property type="entry name" value="SDR_fam"/>
</dbReference>
<dbReference type="InterPro" id="IPR036291">
    <property type="entry name" value="NAD(P)-bd_dom_sf"/>
</dbReference>
<dbReference type="RefSeq" id="WP_195035641.1">
    <property type="nucleotide sequence ID" value="NZ_JADLRE010000025.1"/>
</dbReference>
<dbReference type="Gene3D" id="3.40.50.720">
    <property type="entry name" value="NAD(P)-binding Rossmann-like Domain"/>
    <property type="match status" value="1"/>
</dbReference>
<evidence type="ECO:0000313" key="4">
    <source>
        <dbReference type="Proteomes" id="UP000807309"/>
    </source>
</evidence>
<dbReference type="PRINTS" id="PR00081">
    <property type="entry name" value="GDHRDH"/>
</dbReference>
<evidence type="ECO:0000313" key="3">
    <source>
        <dbReference type="EMBL" id="MBF6228764.1"/>
    </source>
</evidence>
<name>A0ABS0CJM5_9NOCA</name>
<dbReference type="Proteomes" id="UP000807309">
    <property type="component" value="Unassembled WGS sequence"/>
</dbReference>
<dbReference type="PANTHER" id="PTHR42760">
    <property type="entry name" value="SHORT-CHAIN DEHYDROGENASES/REDUCTASES FAMILY MEMBER"/>
    <property type="match status" value="1"/>
</dbReference>
<protein>
    <submittedName>
        <fullName evidence="3">SDR family oxidoreductase</fullName>
    </submittedName>
</protein>
<sequence>MIATHKGPVAIVTGGSQGIGQAVTDRLTRDGATVEVFDIRSEATVDVADPKAVATAVSGVIRRYGRIDILVNNAGIFPHVAFDELDLACWRQVLATNLESVFLCSKAVYPWMKQRRYGRIINISSAAFLVGDFDLTHYAASKGGVIGFTRSLAKGAGRDGITVNSVAPGFIETPGVLASPEEMALFDDIVSEQSIPRRGKPEDIAACVSYLASPEASFITGQLINIDGGHRFT</sequence>